<proteinExistence type="predicted"/>
<dbReference type="Proteomes" id="UP001222958">
    <property type="component" value="Unassembled WGS sequence"/>
</dbReference>
<name>A0AAP4A8W0_CLOPF</name>
<evidence type="ECO:0000313" key="2">
    <source>
        <dbReference type="Proteomes" id="UP001222958"/>
    </source>
</evidence>
<sequence length="104" mass="12123">MGKYLSYCLNDITNKVEKYVGDELGNLMQYILDSDIFFGGIKVYLACCETNKWYGTLSITNKSDLENIEDKTLLNSKITRVVPFSKRIYKVDIERNYEQDMVIK</sequence>
<evidence type="ECO:0000313" key="1">
    <source>
        <dbReference type="EMBL" id="MDH2337346.1"/>
    </source>
</evidence>
<gene>
    <name evidence="1" type="ORF">QDQ28_14295</name>
</gene>
<dbReference type="AlphaFoldDB" id="A0AAP4A8W0"/>
<protein>
    <submittedName>
        <fullName evidence="1">Uncharacterized protein</fullName>
    </submittedName>
</protein>
<dbReference type="RefSeq" id="WP_279858310.1">
    <property type="nucleotide sequence ID" value="NZ_JARVUX010000012.1"/>
</dbReference>
<reference evidence="1" key="1">
    <citation type="submission" date="2023-04" db="EMBL/GenBank/DDBJ databases">
        <title>Epidemiological investigation of Clostridium perfringens isolated from cattle.</title>
        <authorList>
            <person name="Tian R."/>
        </authorList>
    </citation>
    <scope>NUCLEOTIDE SEQUENCE</scope>
    <source>
        <strain evidence="1">ZWCP172</strain>
    </source>
</reference>
<accession>A0AAP4A8W0</accession>
<comment type="caution">
    <text evidence="1">The sequence shown here is derived from an EMBL/GenBank/DDBJ whole genome shotgun (WGS) entry which is preliminary data.</text>
</comment>
<organism evidence="1 2">
    <name type="scientific">Clostridium perfringens</name>
    <dbReference type="NCBI Taxonomy" id="1502"/>
    <lineage>
        <taxon>Bacteria</taxon>
        <taxon>Bacillati</taxon>
        <taxon>Bacillota</taxon>
        <taxon>Clostridia</taxon>
        <taxon>Eubacteriales</taxon>
        <taxon>Clostridiaceae</taxon>
        <taxon>Clostridium</taxon>
    </lineage>
</organism>
<dbReference type="EMBL" id="JARVUX010000012">
    <property type="protein sequence ID" value="MDH2337346.1"/>
    <property type="molecule type" value="Genomic_DNA"/>
</dbReference>